<dbReference type="Pfam" id="PF03475">
    <property type="entry name" value="YiiM_3-alpha"/>
    <property type="match status" value="1"/>
</dbReference>
<dbReference type="Proteomes" id="UP000663981">
    <property type="component" value="Unassembled WGS sequence"/>
</dbReference>
<dbReference type="Pfam" id="PF03473">
    <property type="entry name" value="MOSC"/>
    <property type="match status" value="1"/>
</dbReference>
<sequence length="218" mass="24968">MNSQIIWLSKGTPKTLSHKGIEYRSGISKDPVERLEVTSERITGDDVENHEFHGGSERVICVYPYEHYAYWEKTYGKALSKAAFGENLTLTNMQETDVCIGDIFQIGDAVLQISQGRFPCSTINKHTDINTLLNKIVETGYTGYFFRVLKEGIIMSHSDIKLLDKHPKQISIATIHNTYFHNKKDLSQIEHILALDELSAEWKNRMIKLYDQMKAKAK</sequence>
<organism evidence="2 3">
    <name type="scientific">Metabacillus bambusae</name>
    <dbReference type="NCBI Taxonomy" id="2795218"/>
    <lineage>
        <taxon>Bacteria</taxon>
        <taxon>Bacillati</taxon>
        <taxon>Bacillota</taxon>
        <taxon>Bacilli</taxon>
        <taxon>Bacillales</taxon>
        <taxon>Bacillaceae</taxon>
        <taxon>Metabacillus</taxon>
    </lineage>
</organism>
<reference evidence="2 3" key="1">
    <citation type="submission" date="2021-03" db="EMBL/GenBank/DDBJ databases">
        <title>Whole genome sequence of Metabacillus bambusae BG109.</title>
        <authorList>
            <person name="Jeong J.W."/>
        </authorList>
    </citation>
    <scope>NUCLEOTIDE SEQUENCE [LARGE SCALE GENOMIC DNA]</scope>
    <source>
        <strain evidence="2 3">BG109</strain>
    </source>
</reference>
<protein>
    <submittedName>
        <fullName evidence="2">MOSC domain-containing protein</fullName>
    </submittedName>
</protein>
<keyword evidence="3" id="KW-1185">Reference proteome</keyword>
<dbReference type="RefSeq" id="WP_207978773.1">
    <property type="nucleotide sequence ID" value="NZ_JAGDEL010000008.1"/>
</dbReference>
<comment type="caution">
    <text evidence="2">The sequence shown here is derived from an EMBL/GenBank/DDBJ whole genome shotgun (WGS) entry which is preliminary data.</text>
</comment>
<evidence type="ECO:0000313" key="3">
    <source>
        <dbReference type="Proteomes" id="UP000663981"/>
    </source>
</evidence>
<dbReference type="InterPro" id="IPR005302">
    <property type="entry name" value="MoCF_Sase_C"/>
</dbReference>
<name>A0ABS3N309_9BACI</name>
<dbReference type="SUPFAM" id="SSF50800">
    <property type="entry name" value="PK beta-barrel domain-like"/>
    <property type="match status" value="1"/>
</dbReference>
<dbReference type="PANTHER" id="PTHR30212:SF2">
    <property type="entry name" value="PROTEIN YIIM"/>
    <property type="match status" value="1"/>
</dbReference>
<evidence type="ECO:0000313" key="2">
    <source>
        <dbReference type="EMBL" id="MBO1512613.1"/>
    </source>
</evidence>
<feature type="domain" description="MOSC" evidence="1">
    <location>
        <begin position="29"/>
        <end position="163"/>
    </location>
</feature>
<dbReference type="PANTHER" id="PTHR30212">
    <property type="entry name" value="PROTEIN YIIM"/>
    <property type="match status" value="1"/>
</dbReference>
<dbReference type="InterPro" id="IPR052353">
    <property type="entry name" value="Benzoxazolinone_Detox_Enz"/>
</dbReference>
<dbReference type="InterPro" id="IPR011037">
    <property type="entry name" value="Pyrv_Knase-like_insert_dom_sf"/>
</dbReference>
<accession>A0ABS3N309</accession>
<dbReference type="PROSITE" id="PS51340">
    <property type="entry name" value="MOSC"/>
    <property type="match status" value="1"/>
</dbReference>
<gene>
    <name evidence="2" type="ORF">I7822_13135</name>
</gene>
<evidence type="ECO:0000259" key="1">
    <source>
        <dbReference type="PROSITE" id="PS51340"/>
    </source>
</evidence>
<dbReference type="Gene3D" id="2.40.33.20">
    <property type="entry name" value="PK beta-barrel domain-like"/>
    <property type="match status" value="1"/>
</dbReference>
<proteinExistence type="predicted"/>
<dbReference type="EMBL" id="JAGDEL010000008">
    <property type="protein sequence ID" value="MBO1512613.1"/>
    <property type="molecule type" value="Genomic_DNA"/>
</dbReference>
<dbReference type="InterPro" id="IPR005163">
    <property type="entry name" value="Tri_helical_YiiM-like"/>
</dbReference>